<dbReference type="GO" id="GO:0032993">
    <property type="term" value="C:protein-DNA complex"/>
    <property type="evidence" value="ECO:0007669"/>
    <property type="project" value="TreeGrafter"/>
</dbReference>
<dbReference type="EMBL" id="BIFR01000001">
    <property type="protein sequence ID" value="GCE11938.1"/>
    <property type="molecule type" value="Genomic_DNA"/>
</dbReference>
<evidence type="ECO:0000256" key="7">
    <source>
        <dbReference type="PROSITE-ProRule" id="PRU01091"/>
    </source>
</evidence>
<dbReference type="FunFam" id="1.10.10.10:FF:000005">
    <property type="entry name" value="Two-component system response regulator"/>
    <property type="match status" value="1"/>
</dbReference>
<dbReference type="Proteomes" id="UP000287352">
    <property type="component" value="Unassembled WGS sequence"/>
</dbReference>
<evidence type="ECO:0000256" key="3">
    <source>
        <dbReference type="ARBA" id="ARBA00023015"/>
    </source>
</evidence>
<dbReference type="CDD" id="cd00383">
    <property type="entry name" value="trans_reg_C"/>
    <property type="match status" value="1"/>
</dbReference>
<dbReference type="InterPro" id="IPR036388">
    <property type="entry name" value="WH-like_DNA-bd_sf"/>
</dbReference>
<proteinExistence type="predicted"/>
<dbReference type="PROSITE" id="PS51755">
    <property type="entry name" value="OMPR_PHOB"/>
    <property type="match status" value="1"/>
</dbReference>
<evidence type="ECO:0000256" key="1">
    <source>
        <dbReference type="ARBA" id="ARBA00022553"/>
    </source>
</evidence>
<dbReference type="GO" id="GO:0005829">
    <property type="term" value="C:cytosol"/>
    <property type="evidence" value="ECO:0007669"/>
    <property type="project" value="TreeGrafter"/>
</dbReference>
<evidence type="ECO:0000313" key="11">
    <source>
        <dbReference type="Proteomes" id="UP000287352"/>
    </source>
</evidence>
<dbReference type="PANTHER" id="PTHR48111:SF22">
    <property type="entry name" value="REGULATOR OF RPOS"/>
    <property type="match status" value="1"/>
</dbReference>
<dbReference type="Gene3D" id="1.10.10.10">
    <property type="entry name" value="Winged helix-like DNA-binding domain superfamily/Winged helix DNA-binding domain"/>
    <property type="match status" value="1"/>
</dbReference>
<feature type="modified residue" description="4-aspartylphosphate" evidence="6">
    <location>
        <position position="51"/>
    </location>
</feature>
<dbReference type="Gene3D" id="3.40.50.2300">
    <property type="match status" value="1"/>
</dbReference>
<sequence length="230" mass="26764">MRILVVEDNYRLSESLKTNLVNERYSVDTAYDGQEGQDLAELTPYDLIILDILLPKKDGLEVCRELRRRRVQTPILLLTARDTIDDRVRGLDCGADDYLVKPFAMSELLARLRALLRRQQPYKSSRLEIGSLFVDPATHTVEREGRSIDLTPKEYALLEYFMYHPGQVVTRNMIEQHIWNYDFECNSNVIDVYVRRLRRKIDHPFATNLLTTIRGIGYCLSAPNTRQEAQ</sequence>
<name>A0A401ZYJ9_9CHLR</name>
<dbReference type="Pfam" id="PF00072">
    <property type="entry name" value="Response_reg"/>
    <property type="match status" value="1"/>
</dbReference>
<protein>
    <submittedName>
        <fullName evidence="10">DNA-binding response regulator</fullName>
    </submittedName>
</protein>
<dbReference type="SUPFAM" id="SSF52172">
    <property type="entry name" value="CheY-like"/>
    <property type="match status" value="1"/>
</dbReference>
<dbReference type="InterPro" id="IPR001867">
    <property type="entry name" value="OmpR/PhoB-type_DNA-bd"/>
</dbReference>
<dbReference type="FunFam" id="3.40.50.2300:FF:000002">
    <property type="entry name" value="DNA-binding response regulator PhoP"/>
    <property type="match status" value="1"/>
</dbReference>
<accession>A0A401ZYJ9</accession>
<gene>
    <name evidence="10" type="ORF">KTT_17970</name>
</gene>
<dbReference type="InterPro" id="IPR011006">
    <property type="entry name" value="CheY-like_superfamily"/>
</dbReference>
<dbReference type="CDD" id="cd19935">
    <property type="entry name" value="REC_OmpR_CusR-like"/>
    <property type="match status" value="1"/>
</dbReference>
<keyword evidence="1 6" id="KW-0597">Phosphoprotein</keyword>
<evidence type="ECO:0000313" key="10">
    <source>
        <dbReference type="EMBL" id="GCE11938.1"/>
    </source>
</evidence>
<comment type="caution">
    <text evidence="10">The sequence shown here is derived from an EMBL/GenBank/DDBJ whole genome shotgun (WGS) entry which is preliminary data.</text>
</comment>
<feature type="DNA-binding region" description="OmpR/PhoB-type" evidence="7">
    <location>
        <begin position="124"/>
        <end position="222"/>
    </location>
</feature>
<dbReference type="GO" id="GO:0000156">
    <property type="term" value="F:phosphorelay response regulator activity"/>
    <property type="evidence" value="ECO:0007669"/>
    <property type="project" value="TreeGrafter"/>
</dbReference>
<dbReference type="Gene3D" id="6.10.250.690">
    <property type="match status" value="1"/>
</dbReference>
<dbReference type="OrthoDB" id="152576at2"/>
<dbReference type="SMART" id="SM00448">
    <property type="entry name" value="REC"/>
    <property type="match status" value="1"/>
</dbReference>
<reference evidence="11" key="1">
    <citation type="submission" date="2018-12" db="EMBL/GenBank/DDBJ databases">
        <title>Tengunoibacter tsumagoiensis gen. nov., sp. nov., Dictyobacter kobayashii sp. nov., D. alpinus sp. nov., and D. joshuensis sp. nov. and description of Dictyobacteraceae fam. nov. within the order Ktedonobacterales isolated from Tengu-no-mugimeshi.</title>
        <authorList>
            <person name="Wang C.M."/>
            <person name="Zheng Y."/>
            <person name="Sakai Y."/>
            <person name="Toyoda A."/>
            <person name="Minakuchi Y."/>
            <person name="Abe K."/>
            <person name="Yokota A."/>
            <person name="Yabe S."/>
        </authorList>
    </citation>
    <scope>NUCLEOTIDE SEQUENCE [LARGE SCALE GENOMIC DNA]</scope>
    <source>
        <strain evidence="11">Uno3</strain>
    </source>
</reference>
<dbReference type="AlphaFoldDB" id="A0A401ZYJ9"/>
<organism evidence="10 11">
    <name type="scientific">Tengunoibacter tsumagoiensis</name>
    <dbReference type="NCBI Taxonomy" id="2014871"/>
    <lineage>
        <taxon>Bacteria</taxon>
        <taxon>Bacillati</taxon>
        <taxon>Chloroflexota</taxon>
        <taxon>Ktedonobacteria</taxon>
        <taxon>Ktedonobacterales</taxon>
        <taxon>Dictyobacteraceae</taxon>
        <taxon>Tengunoibacter</taxon>
    </lineage>
</organism>
<evidence type="ECO:0000256" key="2">
    <source>
        <dbReference type="ARBA" id="ARBA00023012"/>
    </source>
</evidence>
<dbReference type="GO" id="GO:0006355">
    <property type="term" value="P:regulation of DNA-templated transcription"/>
    <property type="evidence" value="ECO:0007669"/>
    <property type="project" value="InterPro"/>
</dbReference>
<evidence type="ECO:0000256" key="4">
    <source>
        <dbReference type="ARBA" id="ARBA00023125"/>
    </source>
</evidence>
<dbReference type="Pfam" id="PF00486">
    <property type="entry name" value="Trans_reg_C"/>
    <property type="match status" value="1"/>
</dbReference>
<dbReference type="SMART" id="SM00862">
    <property type="entry name" value="Trans_reg_C"/>
    <property type="match status" value="1"/>
</dbReference>
<keyword evidence="4 7" id="KW-0238">DNA-binding</keyword>
<dbReference type="PROSITE" id="PS50110">
    <property type="entry name" value="RESPONSE_REGULATORY"/>
    <property type="match status" value="1"/>
</dbReference>
<keyword evidence="5" id="KW-0804">Transcription</keyword>
<dbReference type="InterPro" id="IPR001789">
    <property type="entry name" value="Sig_transdc_resp-reg_receiver"/>
</dbReference>
<dbReference type="RefSeq" id="WP_126579610.1">
    <property type="nucleotide sequence ID" value="NZ_BIFR01000001.1"/>
</dbReference>
<evidence type="ECO:0000256" key="5">
    <source>
        <dbReference type="ARBA" id="ARBA00023163"/>
    </source>
</evidence>
<evidence type="ECO:0000259" key="8">
    <source>
        <dbReference type="PROSITE" id="PS50110"/>
    </source>
</evidence>
<dbReference type="PANTHER" id="PTHR48111">
    <property type="entry name" value="REGULATOR OF RPOS"/>
    <property type="match status" value="1"/>
</dbReference>
<dbReference type="GO" id="GO:0000976">
    <property type="term" value="F:transcription cis-regulatory region binding"/>
    <property type="evidence" value="ECO:0007669"/>
    <property type="project" value="TreeGrafter"/>
</dbReference>
<keyword evidence="3" id="KW-0805">Transcription regulation</keyword>
<evidence type="ECO:0000256" key="6">
    <source>
        <dbReference type="PROSITE-ProRule" id="PRU00169"/>
    </source>
</evidence>
<feature type="domain" description="OmpR/PhoB-type" evidence="9">
    <location>
        <begin position="124"/>
        <end position="222"/>
    </location>
</feature>
<dbReference type="InterPro" id="IPR039420">
    <property type="entry name" value="WalR-like"/>
</dbReference>
<evidence type="ECO:0000259" key="9">
    <source>
        <dbReference type="PROSITE" id="PS51755"/>
    </source>
</evidence>
<keyword evidence="2" id="KW-0902">Two-component regulatory system</keyword>
<feature type="domain" description="Response regulatory" evidence="8">
    <location>
        <begin position="2"/>
        <end position="116"/>
    </location>
</feature>
<keyword evidence="11" id="KW-1185">Reference proteome</keyword>